<dbReference type="PANTHER" id="PTHR30204:SF90">
    <property type="entry name" value="HTH-TYPE TRANSCRIPTIONAL ACTIVATOR MTA"/>
    <property type="match status" value="1"/>
</dbReference>
<dbReference type="PROSITE" id="PS50937">
    <property type="entry name" value="HTH_MERR_2"/>
    <property type="match status" value="1"/>
</dbReference>
<evidence type="ECO:0000256" key="4">
    <source>
        <dbReference type="ARBA" id="ARBA00023163"/>
    </source>
</evidence>
<evidence type="ECO:0000256" key="2">
    <source>
        <dbReference type="ARBA" id="ARBA00023125"/>
    </source>
</evidence>
<organism evidence="6 7">
    <name type="scientific">Rhodococcus antarcticus</name>
    <dbReference type="NCBI Taxonomy" id="2987751"/>
    <lineage>
        <taxon>Bacteria</taxon>
        <taxon>Bacillati</taxon>
        <taxon>Actinomycetota</taxon>
        <taxon>Actinomycetes</taxon>
        <taxon>Mycobacteriales</taxon>
        <taxon>Nocardiaceae</taxon>
        <taxon>Rhodococcus</taxon>
    </lineage>
</organism>
<evidence type="ECO:0000313" key="6">
    <source>
        <dbReference type="EMBL" id="UZJ26935.1"/>
    </source>
</evidence>
<keyword evidence="4" id="KW-0804">Transcription</keyword>
<reference evidence="6" key="1">
    <citation type="submission" date="2022-10" db="EMBL/GenBank/DDBJ databases">
        <title>Rhodococcus sp.75.</title>
        <authorList>
            <person name="Sun M."/>
        </authorList>
    </citation>
    <scope>NUCLEOTIDE SEQUENCE</scope>
    <source>
        <strain evidence="6">75</strain>
        <plasmid evidence="6">unnamed2</plasmid>
    </source>
</reference>
<name>A0ABY6P5I3_9NOCA</name>
<sequence>MTWSITEVARMSKVTSRTLRHYDQIGLLTPAHVSSNGYRYYEQEQLLRLQRVLLLRELGLGLTAIAAVLGGEQDQVEALRVHEQDLRSEGARLARLADTVSRTSTQIRGGEQMSADEMFEGFTARQARYEEKLVTEHGEGVREHFRSAKTTTKDWGKAEYADAEHRQVELDDRMITVMRSGAAPDSAAAQDVIADHHAEISRFWTPNRESYTGLGRTYVQDPQFKTRYDAKAPGLAKFLRDAITGYAAQHLT</sequence>
<keyword evidence="3" id="KW-0010">Activator</keyword>
<dbReference type="EMBL" id="CP110617">
    <property type="protein sequence ID" value="UZJ26935.1"/>
    <property type="molecule type" value="Genomic_DNA"/>
</dbReference>
<dbReference type="SUPFAM" id="SSF46955">
    <property type="entry name" value="Putative DNA-binding domain"/>
    <property type="match status" value="1"/>
</dbReference>
<accession>A0ABY6P5I3</accession>
<dbReference type="Proteomes" id="UP001164965">
    <property type="component" value="Plasmid unnamed2"/>
</dbReference>
<dbReference type="InterPro" id="IPR036244">
    <property type="entry name" value="TipA-like_antibiotic-bd"/>
</dbReference>
<keyword evidence="7" id="KW-1185">Reference proteome</keyword>
<keyword evidence="2" id="KW-0238">DNA-binding</keyword>
<evidence type="ECO:0000256" key="3">
    <source>
        <dbReference type="ARBA" id="ARBA00023159"/>
    </source>
</evidence>
<dbReference type="Gene3D" id="1.10.1660.10">
    <property type="match status" value="1"/>
</dbReference>
<gene>
    <name evidence="6" type="ORF">RHODO2019_18780</name>
</gene>
<dbReference type="Pfam" id="PF13411">
    <property type="entry name" value="MerR_1"/>
    <property type="match status" value="1"/>
</dbReference>
<dbReference type="InterPro" id="IPR047057">
    <property type="entry name" value="MerR_fam"/>
</dbReference>
<dbReference type="InterPro" id="IPR009061">
    <property type="entry name" value="DNA-bd_dom_put_sf"/>
</dbReference>
<dbReference type="SUPFAM" id="SSF89082">
    <property type="entry name" value="Antibiotic binding domain of TipA-like multidrug resistance regulators"/>
    <property type="match status" value="1"/>
</dbReference>
<protein>
    <submittedName>
        <fullName evidence="6">TipAS antibiotic-recognition domain-containing protein</fullName>
    </submittedName>
</protein>
<dbReference type="SMART" id="SM00422">
    <property type="entry name" value="HTH_MERR"/>
    <property type="match status" value="1"/>
</dbReference>
<dbReference type="InterPro" id="IPR000551">
    <property type="entry name" value="MerR-type_HTH_dom"/>
</dbReference>
<keyword evidence="6" id="KW-0614">Plasmid</keyword>
<dbReference type="RefSeq" id="WP_265385039.1">
    <property type="nucleotide sequence ID" value="NZ_CP110617.1"/>
</dbReference>
<dbReference type="InterPro" id="IPR012925">
    <property type="entry name" value="TipAS_dom"/>
</dbReference>
<dbReference type="PANTHER" id="PTHR30204">
    <property type="entry name" value="REDOX-CYCLING DRUG-SENSING TRANSCRIPTIONAL ACTIVATOR SOXR"/>
    <property type="match status" value="1"/>
</dbReference>
<keyword evidence="1" id="KW-0805">Transcription regulation</keyword>
<evidence type="ECO:0000313" key="7">
    <source>
        <dbReference type="Proteomes" id="UP001164965"/>
    </source>
</evidence>
<feature type="domain" description="HTH merR-type" evidence="5">
    <location>
        <begin position="2"/>
        <end position="71"/>
    </location>
</feature>
<proteinExistence type="predicted"/>
<evidence type="ECO:0000259" key="5">
    <source>
        <dbReference type="PROSITE" id="PS50937"/>
    </source>
</evidence>
<dbReference type="Pfam" id="PF07739">
    <property type="entry name" value="TipAS"/>
    <property type="match status" value="1"/>
</dbReference>
<dbReference type="Gene3D" id="1.10.490.50">
    <property type="entry name" value="Antibiotic binding domain of TipA-like multidrug resistance regulators"/>
    <property type="match status" value="1"/>
</dbReference>
<geneLocation type="plasmid" evidence="6 7">
    <name>unnamed2</name>
</geneLocation>
<evidence type="ECO:0000256" key="1">
    <source>
        <dbReference type="ARBA" id="ARBA00023015"/>
    </source>
</evidence>